<dbReference type="AlphaFoldDB" id="A0A4Y2HII6"/>
<accession>A0A4Y2HII6</accession>
<keyword evidence="3" id="KW-1185">Reference proteome</keyword>
<evidence type="ECO:0000313" key="3">
    <source>
        <dbReference type="Proteomes" id="UP000499080"/>
    </source>
</evidence>
<feature type="compositionally biased region" description="Polar residues" evidence="1">
    <location>
        <begin position="42"/>
        <end position="62"/>
    </location>
</feature>
<dbReference type="EMBL" id="BGPR01001961">
    <property type="protein sequence ID" value="GBM65155.1"/>
    <property type="molecule type" value="Genomic_DNA"/>
</dbReference>
<evidence type="ECO:0000256" key="1">
    <source>
        <dbReference type="SAM" id="MobiDB-lite"/>
    </source>
</evidence>
<sequence length="89" mass="10124">MSECGDQHSRVCLNHSDQEPSSNDEDENTIWTVEENEDTRSMMHSNTDTDNAILSCSDQSSRTRTRKSPNYLNDFVLHNAKETGYAPEV</sequence>
<dbReference type="Proteomes" id="UP000499080">
    <property type="component" value="Unassembled WGS sequence"/>
</dbReference>
<feature type="region of interest" description="Disordered" evidence="1">
    <location>
        <begin position="41"/>
        <end position="68"/>
    </location>
</feature>
<protein>
    <submittedName>
        <fullName evidence="2">Uncharacterized protein</fullName>
    </submittedName>
</protein>
<gene>
    <name evidence="2" type="ORF">AVEN_185792_1</name>
</gene>
<comment type="caution">
    <text evidence="2">The sequence shown here is derived from an EMBL/GenBank/DDBJ whole genome shotgun (WGS) entry which is preliminary data.</text>
</comment>
<feature type="region of interest" description="Disordered" evidence="1">
    <location>
        <begin position="1"/>
        <end position="29"/>
    </location>
</feature>
<organism evidence="2 3">
    <name type="scientific">Araneus ventricosus</name>
    <name type="common">Orbweaver spider</name>
    <name type="synonym">Epeira ventricosa</name>
    <dbReference type="NCBI Taxonomy" id="182803"/>
    <lineage>
        <taxon>Eukaryota</taxon>
        <taxon>Metazoa</taxon>
        <taxon>Ecdysozoa</taxon>
        <taxon>Arthropoda</taxon>
        <taxon>Chelicerata</taxon>
        <taxon>Arachnida</taxon>
        <taxon>Araneae</taxon>
        <taxon>Araneomorphae</taxon>
        <taxon>Entelegynae</taxon>
        <taxon>Araneoidea</taxon>
        <taxon>Araneidae</taxon>
        <taxon>Araneus</taxon>
    </lineage>
</organism>
<reference evidence="2 3" key="1">
    <citation type="journal article" date="2019" name="Sci. Rep.">
        <title>Orb-weaving spider Araneus ventricosus genome elucidates the spidroin gene catalogue.</title>
        <authorList>
            <person name="Kono N."/>
            <person name="Nakamura H."/>
            <person name="Ohtoshi R."/>
            <person name="Moran D.A.P."/>
            <person name="Shinohara A."/>
            <person name="Yoshida Y."/>
            <person name="Fujiwara M."/>
            <person name="Mori M."/>
            <person name="Tomita M."/>
            <person name="Arakawa K."/>
        </authorList>
    </citation>
    <scope>NUCLEOTIDE SEQUENCE [LARGE SCALE GENOMIC DNA]</scope>
</reference>
<evidence type="ECO:0000313" key="2">
    <source>
        <dbReference type="EMBL" id="GBM65155.1"/>
    </source>
</evidence>
<name>A0A4Y2HII6_ARAVE</name>
<proteinExistence type="predicted"/>